<dbReference type="PANTHER" id="PTHR46558:SF11">
    <property type="entry name" value="HTH-TYPE TRANSCRIPTIONAL REGULATOR XRE"/>
    <property type="match status" value="1"/>
</dbReference>
<dbReference type="Gene3D" id="1.10.260.40">
    <property type="entry name" value="lambda repressor-like DNA-binding domains"/>
    <property type="match status" value="1"/>
</dbReference>
<dbReference type="RefSeq" id="WP_216358858.1">
    <property type="nucleotide sequence ID" value="NZ_OBDZ01000047.1"/>
</dbReference>
<organism evidence="3 4">
    <name type="scientific">Orenia metallireducens</name>
    <dbReference type="NCBI Taxonomy" id="1413210"/>
    <lineage>
        <taxon>Bacteria</taxon>
        <taxon>Bacillati</taxon>
        <taxon>Bacillota</taxon>
        <taxon>Clostridia</taxon>
        <taxon>Halanaerobiales</taxon>
        <taxon>Halobacteroidaceae</taxon>
        <taxon>Orenia</taxon>
    </lineage>
</organism>
<sequence length="131" mass="15395">MFKKRIRQLRKEHKLTQQQLADKIGVGRATIAGYETKGKEPGYDTLKKLAEIFNVSTDYLLGHTDNRQNPNDKIKSAISDDPELLEFWNELSQREDLQLLFKQTRDLPKEAIQDVINIIRRIERDAHKRHN</sequence>
<dbReference type="SMART" id="SM00530">
    <property type="entry name" value="HTH_XRE"/>
    <property type="match status" value="1"/>
</dbReference>
<dbReference type="STRING" id="1413210.U472_09750"/>
<dbReference type="PROSITE" id="PS50943">
    <property type="entry name" value="HTH_CROC1"/>
    <property type="match status" value="1"/>
</dbReference>
<dbReference type="CDD" id="cd00093">
    <property type="entry name" value="HTH_XRE"/>
    <property type="match status" value="1"/>
</dbReference>
<evidence type="ECO:0000313" key="4">
    <source>
        <dbReference type="Proteomes" id="UP000219573"/>
    </source>
</evidence>
<dbReference type="EMBL" id="OBDZ01000047">
    <property type="protein sequence ID" value="SNY47023.1"/>
    <property type="molecule type" value="Genomic_DNA"/>
</dbReference>
<dbReference type="Proteomes" id="UP000219573">
    <property type="component" value="Unassembled WGS sequence"/>
</dbReference>
<keyword evidence="4" id="KW-1185">Reference proteome</keyword>
<dbReference type="InterPro" id="IPR001387">
    <property type="entry name" value="Cro/C1-type_HTH"/>
</dbReference>
<protein>
    <submittedName>
        <fullName evidence="3">Transcriptional regulator, contains XRE-family HTH domain</fullName>
    </submittedName>
</protein>
<evidence type="ECO:0000256" key="1">
    <source>
        <dbReference type="ARBA" id="ARBA00023125"/>
    </source>
</evidence>
<dbReference type="PANTHER" id="PTHR46558">
    <property type="entry name" value="TRACRIPTIONAL REGULATORY PROTEIN-RELATED-RELATED"/>
    <property type="match status" value="1"/>
</dbReference>
<evidence type="ECO:0000313" key="3">
    <source>
        <dbReference type="EMBL" id="SNY47023.1"/>
    </source>
</evidence>
<dbReference type="AlphaFoldDB" id="A0A285IGH6"/>
<proteinExistence type="predicted"/>
<dbReference type="GO" id="GO:0003677">
    <property type="term" value="F:DNA binding"/>
    <property type="evidence" value="ECO:0007669"/>
    <property type="project" value="UniProtKB-KW"/>
</dbReference>
<keyword evidence="1" id="KW-0238">DNA-binding</keyword>
<dbReference type="InterPro" id="IPR010982">
    <property type="entry name" value="Lambda_DNA-bd_dom_sf"/>
</dbReference>
<dbReference type="Pfam" id="PF01381">
    <property type="entry name" value="HTH_3"/>
    <property type="match status" value="1"/>
</dbReference>
<feature type="domain" description="HTH cro/C1-type" evidence="2">
    <location>
        <begin position="6"/>
        <end position="60"/>
    </location>
</feature>
<evidence type="ECO:0000259" key="2">
    <source>
        <dbReference type="PROSITE" id="PS50943"/>
    </source>
</evidence>
<gene>
    <name evidence="3" type="ORF">SAMN06265827_1474</name>
</gene>
<reference evidence="4" key="1">
    <citation type="submission" date="2017-09" db="EMBL/GenBank/DDBJ databases">
        <authorList>
            <person name="Varghese N."/>
            <person name="Submissions S."/>
        </authorList>
    </citation>
    <scope>NUCLEOTIDE SEQUENCE [LARGE SCALE GENOMIC DNA]</scope>
    <source>
        <strain evidence="4">MSL47</strain>
    </source>
</reference>
<name>A0A285IGH6_9FIRM</name>
<dbReference type="SUPFAM" id="SSF47413">
    <property type="entry name" value="lambda repressor-like DNA-binding domains"/>
    <property type="match status" value="1"/>
</dbReference>
<accession>A0A285IGH6</accession>